<dbReference type="OrthoDB" id="40611at2"/>
<comment type="caution">
    <text evidence="2">The sequence shown here is derived from an EMBL/GenBank/DDBJ whole genome shotgun (WGS) entry which is preliminary data.</text>
</comment>
<gene>
    <name evidence="2" type="ORF">GCWU000324_02086</name>
</gene>
<dbReference type="GO" id="GO:0046872">
    <property type="term" value="F:metal ion binding"/>
    <property type="evidence" value="ECO:0007669"/>
    <property type="project" value="InterPro"/>
</dbReference>
<dbReference type="RefSeq" id="WP_003797031.1">
    <property type="nucleotide sequence ID" value="NZ_GG665872.1"/>
</dbReference>
<dbReference type="GO" id="GO:0005524">
    <property type="term" value="F:ATP binding"/>
    <property type="evidence" value="ECO:0007669"/>
    <property type="project" value="InterPro"/>
</dbReference>
<dbReference type="Proteomes" id="UP000003009">
    <property type="component" value="Unassembled WGS sequence"/>
</dbReference>
<protein>
    <recommendedName>
        <fullName evidence="1">Carbamoyl phosphate synthase ATP-binding domain-containing protein</fullName>
    </recommendedName>
</protein>
<dbReference type="InterPro" id="IPR003806">
    <property type="entry name" value="ATP-grasp_PylC-type"/>
</dbReference>
<keyword evidence="3" id="KW-1185">Reference proteome</keyword>
<dbReference type="HOGENOM" id="CLU_026180_0_0_4"/>
<dbReference type="GeneID" id="84905967"/>
<proteinExistence type="predicted"/>
<dbReference type="SUPFAM" id="SSF56059">
    <property type="entry name" value="Glutathione synthetase ATP-binding domain-like"/>
    <property type="match status" value="1"/>
</dbReference>
<dbReference type="InterPro" id="IPR005479">
    <property type="entry name" value="CPAse_ATP-bd"/>
</dbReference>
<feature type="domain" description="Carbamoyl phosphate synthase ATP-binding" evidence="1">
    <location>
        <begin position="261"/>
        <end position="268"/>
    </location>
</feature>
<dbReference type="STRING" id="629741.GCWU000324_02086"/>
<sequence>MNILITSPRAPVVLDWMRVFADADKTVLCDSLRFPLAAFAARSNPRVRYCRIPPPRYDFAGYAAAMRGLVAEADFVVPTCEDIFYLAHVPLSESEREKLFMPPRTLLLGLHDKWRFFDYLPRDTAVRLPHTRRLASADDIDWAAAGRSVFKPVYSRFGRRVLVSPRPDALENLHISAAEPWVQQQRIAGKPLCSYAVCERGRVAAQVVYDPMYLVNGSASTYFRRADEPRIHDFVTEFAVKNTFHGQAAFDFIDDGRGIYVIECNPRATSGIHLLAGALSYSGSLKSWQFNPERVQTNAAVSKKMWRLFAWQARREKTCREVWADYAAARDVLADISARDLALSMGELAWIAWRKGIALSDASTADIEWNGDAP</sequence>
<evidence type="ECO:0000313" key="2">
    <source>
        <dbReference type="EMBL" id="EEP67836.1"/>
    </source>
</evidence>
<dbReference type="EMBL" id="ACJW02000003">
    <property type="protein sequence ID" value="EEP67836.1"/>
    <property type="molecule type" value="Genomic_DNA"/>
</dbReference>
<accession>C4GJ65</accession>
<reference evidence="2" key="1">
    <citation type="submission" date="2009-04" db="EMBL/GenBank/DDBJ databases">
        <authorList>
            <person name="Weinstock G."/>
            <person name="Sodergren E."/>
            <person name="Clifton S."/>
            <person name="Fulton L."/>
            <person name="Fulton B."/>
            <person name="Courtney L."/>
            <person name="Fronick C."/>
            <person name="Harrison M."/>
            <person name="Strong C."/>
            <person name="Farmer C."/>
            <person name="Delahaunty K."/>
            <person name="Markovic C."/>
            <person name="Hall O."/>
            <person name="Minx P."/>
            <person name="Tomlinson C."/>
            <person name="Mitreva M."/>
            <person name="Nelson J."/>
            <person name="Hou S."/>
            <person name="Wollam A."/>
            <person name="Pepin K.H."/>
            <person name="Johnson M."/>
            <person name="Bhonagiri V."/>
            <person name="Nash W.E."/>
            <person name="Warren W."/>
            <person name="Chinwalla A."/>
            <person name="Mardis E.R."/>
            <person name="Wilson R.K."/>
        </authorList>
    </citation>
    <scope>NUCLEOTIDE SEQUENCE [LARGE SCALE GENOMIC DNA]</scope>
    <source>
        <strain evidence="2">ATCC 51147</strain>
    </source>
</reference>
<name>C4GJ65_9NEIS</name>
<evidence type="ECO:0000313" key="3">
    <source>
        <dbReference type="Proteomes" id="UP000003009"/>
    </source>
</evidence>
<organism evidence="2 3">
    <name type="scientific">Kingella oralis ATCC 51147</name>
    <dbReference type="NCBI Taxonomy" id="629741"/>
    <lineage>
        <taxon>Bacteria</taxon>
        <taxon>Pseudomonadati</taxon>
        <taxon>Pseudomonadota</taxon>
        <taxon>Betaproteobacteria</taxon>
        <taxon>Neisseriales</taxon>
        <taxon>Neisseriaceae</taxon>
        <taxon>Kingella</taxon>
    </lineage>
</organism>
<dbReference type="Gene3D" id="3.30.470.20">
    <property type="entry name" value="ATP-grasp fold, B domain"/>
    <property type="match status" value="1"/>
</dbReference>
<dbReference type="Pfam" id="PF02655">
    <property type="entry name" value="ATP-grasp_3"/>
    <property type="match status" value="1"/>
</dbReference>
<evidence type="ECO:0000259" key="1">
    <source>
        <dbReference type="PROSITE" id="PS00867"/>
    </source>
</evidence>
<dbReference type="AlphaFoldDB" id="C4GJ65"/>
<dbReference type="PROSITE" id="PS00867">
    <property type="entry name" value="CPSASE_2"/>
    <property type="match status" value="1"/>
</dbReference>